<dbReference type="OrthoDB" id="9778690at2"/>
<organism evidence="5 6">
    <name type="scientific">Micromonospora eburnea</name>
    <dbReference type="NCBI Taxonomy" id="227316"/>
    <lineage>
        <taxon>Bacteria</taxon>
        <taxon>Bacillati</taxon>
        <taxon>Actinomycetota</taxon>
        <taxon>Actinomycetes</taxon>
        <taxon>Micromonosporales</taxon>
        <taxon>Micromonosporaceae</taxon>
        <taxon>Micromonospora</taxon>
    </lineage>
</organism>
<dbReference type="SUPFAM" id="SSF53901">
    <property type="entry name" value="Thiolase-like"/>
    <property type="match status" value="1"/>
</dbReference>
<dbReference type="SUPFAM" id="SSF47336">
    <property type="entry name" value="ACP-like"/>
    <property type="match status" value="1"/>
</dbReference>
<dbReference type="PROSITE" id="PS52004">
    <property type="entry name" value="KS3_2"/>
    <property type="match status" value="1"/>
</dbReference>
<dbReference type="Gene3D" id="3.40.50.720">
    <property type="entry name" value="NAD(P)-binding Rossmann-like Domain"/>
    <property type="match status" value="1"/>
</dbReference>
<dbReference type="InterPro" id="IPR020841">
    <property type="entry name" value="PKS_Beta-ketoAc_synthase_dom"/>
</dbReference>
<dbReference type="STRING" id="227316.GA0070604_3728"/>
<dbReference type="Pfam" id="PF08659">
    <property type="entry name" value="KR"/>
    <property type="match status" value="1"/>
</dbReference>
<name>A0A1C6UV38_9ACTN</name>
<dbReference type="Gene3D" id="1.10.1240.100">
    <property type="match status" value="1"/>
</dbReference>
<dbReference type="AlphaFoldDB" id="A0A1C6UV38"/>
<dbReference type="EMBL" id="FMHY01000002">
    <property type="protein sequence ID" value="SCL57944.1"/>
    <property type="molecule type" value="Genomic_DNA"/>
</dbReference>
<dbReference type="Proteomes" id="UP000199696">
    <property type="component" value="Unassembled WGS sequence"/>
</dbReference>
<dbReference type="InterPro" id="IPR032821">
    <property type="entry name" value="PKS_assoc"/>
</dbReference>
<dbReference type="CDD" id="cd08953">
    <property type="entry name" value="KR_2_SDR_x"/>
    <property type="match status" value="1"/>
</dbReference>
<dbReference type="SUPFAM" id="SSF51735">
    <property type="entry name" value="NAD(P)-binding Rossmann-fold domains"/>
    <property type="match status" value="2"/>
</dbReference>
<evidence type="ECO:0000313" key="5">
    <source>
        <dbReference type="EMBL" id="SCL57944.1"/>
    </source>
</evidence>
<keyword evidence="3" id="KW-0808">Transferase</keyword>
<dbReference type="InterPro" id="IPR014030">
    <property type="entry name" value="Ketoacyl_synth_N"/>
</dbReference>
<dbReference type="InterPro" id="IPR013968">
    <property type="entry name" value="PKS_KR"/>
</dbReference>
<keyword evidence="1" id="KW-0596">Phosphopantetheine</keyword>
<dbReference type="Pfam" id="PF02801">
    <property type="entry name" value="Ketoacyl-synt_C"/>
    <property type="match status" value="1"/>
</dbReference>
<evidence type="ECO:0000256" key="1">
    <source>
        <dbReference type="ARBA" id="ARBA00022450"/>
    </source>
</evidence>
<dbReference type="GO" id="GO:0006633">
    <property type="term" value="P:fatty acid biosynthetic process"/>
    <property type="evidence" value="ECO:0007669"/>
    <property type="project" value="TreeGrafter"/>
</dbReference>
<evidence type="ECO:0000256" key="2">
    <source>
        <dbReference type="ARBA" id="ARBA00022553"/>
    </source>
</evidence>
<keyword evidence="6" id="KW-1185">Reference proteome</keyword>
<dbReference type="Pfam" id="PF00109">
    <property type="entry name" value="ketoacyl-synt"/>
    <property type="match status" value="1"/>
</dbReference>
<dbReference type="Pfam" id="PF00550">
    <property type="entry name" value="PP-binding"/>
    <property type="match status" value="1"/>
</dbReference>
<dbReference type="RefSeq" id="WP_091119668.1">
    <property type="nucleotide sequence ID" value="NZ_FMHY01000002.1"/>
</dbReference>
<dbReference type="InterPro" id="IPR009081">
    <property type="entry name" value="PP-bd_ACP"/>
</dbReference>
<accession>A0A1C6UV38</accession>
<dbReference type="InterPro" id="IPR036736">
    <property type="entry name" value="ACP-like_sf"/>
</dbReference>
<dbReference type="SMART" id="SM00822">
    <property type="entry name" value="PKS_KR"/>
    <property type="match status" value="1"/>
</dbReference>
<dbReference type="CDD" id="cd00833">
    <property type="entry name" value="PKS"/>
    <property type="match status" value="1"/>
</dbReference>
<protein>
    <submittedName>
        <fullName evidence="5">Phosphopantetheine attachment site</fullName>
    </submittedName>
</protein>
<proteinExistence type="predicted"/>
<evidence type="ECO:0000259" key="4">
    <source>
        <dbReference type="PROSITE" id="PS52004"/>
    </source>
</evidence>
<evidence type="ECO:0000256" key="3">
    <source>
        <dbReference type="ARBA" id="ARBA00022679"/>
    </source>
</evidence>
<dbReference type="InterPro" id="IPR050091">
    <property type="entry name" value="PKS_NRPS_Biosynth_Enz"/>
</dbReference>
<dbReference type="GO" id="GO:0004312">
    <property type="term" value="F:fatty acid synthase activity"/>
    <property type="evidence" value="ECO:0007669"/>
    <property type="project" value="TreeGrafter"/>
</dbReference>
<dbReference type="SMART" id="SM00825">
    <property type="entry name" value="PKS_KS"/>
    <property type="match status" value="1"/>
</dbReference>
<dbReference type="InterPro" id="IPR036291">
    <property type="entry name" value="NAD(P)-bd_dom_sf"/>
</dbReference>
<reference evidence="6" key="1">
    <citation type="submission" date="2016-06" db="EMBL/GenBank/DDBJ databases">
        <authorList>
            <person name="Varghese N."/>
            <person name="Submissions Spin"/>
        </authorList>
    </citation>
    <scope>NUCLEOTIDE SEQUENCE [LARGE SCALE GENOMIC DNA]</scope>
    <source>
        <strain evidence="6">DSM 44814</strain>
    </source>
</reference>
<feature type="domain" description="Ketosynthase family 3 (KS3)" evidence="4">
    <location>
        <begin position="3"/>
        <end position="419"/>
    </location>
</feature>
<keyword evidence="2" id="KW-0597">Phosphoprotein</keyword>
<dbReference type="InterPro" id="IPR057326">
    <property type="entry name" value="KR_dom"/>
</dbReference>
<evidence type="ECO:0000313" key="6">
    <source>
        <dbReference type="Proteomes" id="UP000199696"/>
    </source>
</evidence>
<dbReference type="Gene3D" id="3.40.47.10">
    <property type="match status" value="1"/>
</dbReference>
<dbReference type="Pfam" id="PF16197">
    <property type="entry name" value="KAsynt_C_assoc"/>
    <property type="match status" value="1"/>
</dbReference>
<sequence length="1152" mass="122595">MNQEPIAVIGMAATMPGARDLDEFWANLRAGRESITFGTPLTVDDEQSGRRWVHARGVLDDVRRFDYEFFGIPRREAEVLDPQHRVLLEHAWAAMEEAGYDVHRITERVAVYTTVGPNTYREGREFDAHSAAERLLVELSNAPDTLSTRISYKLGLTGESLSVRTACSSSLVAVHLAAEAVRAGRADLALAGAVNIRCHDSLAYEQQDGFILSADGHTRAYEQRGTGYVEGDGVGVVVLRRLSDAIASGDHIHAVILGGGINNDGRAKAGFSAPGVEGQSAAISAALAAAGVPAESIHLVEGHGTGTAVGDPIEVRALTRAYRQHTQERGFCALNSVKANIGHLGYASGMAGLLKAILSVKHGEIPPAPDFEEPNPGIDFADSPFYVNRSLRPWPDGPRRAGVSSFGMGGTNVHLVVEQPPRPAPVEPHPPAEHAVLLSARTEAALDAMRERLLAWLTGRPDVALADLAFTLAVGRRPQPRRWAAVVSSTAELVRVLAGDDPAGATAGELADLAGEWVDGGDVDWAARYQGRRYRRLSLPSYPWQGEELWVPVADQQVTPGGAAGRTLQEPEPVDRWLYRQVWTRTGLPRPHHPGDLARTDGTCLVLGDHPEPTATVRAELAAAGLAVVAVEPATEFDVSADGVVRVRPEDPADLARLVEHVVTETGPVTRVVRLRSGGEPAEVAVATGVLGTLSLVRALVAAGQSPELWVVTENAQPVGDVTAVDPAAAALLGLCQVVPQEHPDLRCQALDFAAGTPAAEVAARLLAELASPAETPEVAYRGVDRHVPAFERLDTAGGVATPVRPGGVYLIAGGSGRMGLAIATHLAASGGTRIALVSRQGRPPGADAARRLRELGAEVLTLRADVADERRMAQVVEEVNRHWGPVNGVVHAAGIEGGGSGFTFVAETSVDQAQDLLRPKTTGIGVLDRVTRAQPLDFFLVCSSLSAVLGGITFGVYTAANRYLDAYAEWRSANGAPWVSVDWDVWRFDKAATGLGAAAATATAMDVEQATGLLGSIVAAGDARLVVSTVPLGERVDRVRRLLRRRPTDEAGDAEPTAATQDELCEHLMRIVGDLVGVDDLVDDDELLAVGCDSLTFLEALARWEKRNRMKVPITRLWGCRTFAELAEVGWQVLNEERADAGSLALRYLAG</sequence>
<dbReference type="PANTHER" id="PTHR43775:SF37">
    <property type="entry name" value="SI:DKEY-61P9.11"/>
    <property type="match status" value="1"/>
</dbReference>
<dbReference type="InterPro" id="IPR016039">
    <property type="entry name" value="Thiolase-like"/>
</dbReference>
<gene>
    <name evidence="5" type="ORF">GA0070604_3728</name>
</gene>
<dbReference type="InterPro" id="IPR014031">
    <property type="entry name" value="Ketoacyl_synth_C"/>
</dbReference>
<dbReference type="PANTHER" id="PTHR43775">
    <property type="entry name" value="FATTY ACID SYNTHASE"/>
    <property type="match status" value="1"/>
</dbReference>
<dbReference type="Gene3D" id="1.10.1200.10">
    <property type="entry name" value="ACP-like"/>
    <property type="match status" value="1"/>
</dbReference>